<dbReference type="PANTHER" id="PTHR13061">
    <property type="entry name" value="DYNACTIN SUBUNIT P25"/>
    <property type="match status" value="1"/>
</dbReference>
<evidence type="ECO:0000313" key="1">
    <source>
        <dbReference type="EMBL" id="GAA5088479.1"/>
    </source>
</evidence>
<comment type="caution">
    <text evidence="1">The sequence shown here is derived from an EMBL/GenBank/DDBJ whole genome shotgun (WGS) entry which is preliminary data.</text>
</comment>
<accession>A0ABP9M2Z5</accession>
<dbReference type="Proteomes" id="UP001500227">
    <property type="component" value="Unassembled WGS sequence"/>
</dbReference>
<dbReference type="InterPro" id="IPR001451">
    <property type="entry name" value="Hexapep"/>
</dbReference>
<dbReference type="EMBL" id="BAABKD010000008">
    <property type="protein sequence ID" value="GAA5088479.1"/>
    <property type="molecule type" value="Genomic_DNA"/>
</dbReference>
<dbReference type="PANTHER" id="PTHR13061:SF29">
    <property type="entry name" value="GAMMA CARBONIC ANHYDRASE-LIKE 1, MITOCHONDRIAL-RELATED"/>
    <property type="match status" value="1"/>
</dbReference>
<dbReference type="SUPFAM" id="SSF51161">
    <property type="entry name" value="Trimeric LpxA-like enzymes"/>
    <property type="match status" value="1"/>
</dbReference>
<dbReference type="Gene3D" id="2.160.10.10">
    <property type="entry name" value="Hexapeptide repeat proteins"/>
    <property type="match status" value="1"/>
</dbReference>
<keyword evidence="2" id="KW-1185">Reference proteome</keyword>
<proteinExistence type="predicted"/>
<dbReference type="Pfam" id="PF00132">
    <property type="entry name" value="Hexapep"/>
    <property type="match status" value="2"/>
</dbReference>
<dbReference type="InterPro" id="IPR011004">
    <property type="entry name" value="Trimer_LpxA-like_sf"/>
</dbReference>
<dbReference type="RefSeq" id="WP_345370103.1">
    <property type="nucleotide sequence ID" value="NZ_BAABKD010000008.1"/>
</dbReference>
<name>A0ABP9M2Z5_9BURK</name>
<organism evidence="1 2">
    <name type="scientific">Paenalcaligenes hermetiae</name>
    <dbReference type="NCBI Taxonomy" id="1157987"/>
    <lineage>
        <taxon>Bacteria</taxon>
        <taxon>Pseudomonadati</taxon>
        <taxon>Pseudomonadota</taxon>
        <taxon>Betaproteobacteria</taxon>
        <taxon>Burkholderiales</taxon>
        <taxon>Alcaligenaceae</taxon>
        <taxon>Paenalcaligenes</taxon>
    </lineage>
</organism>
<gene>
    <name evidence="1" type="primary">paaY</name>
    <name evidence="1" type="ORF">GCM10023337_10120</name>
</gene>
<sequence>MNHIYAIDGIVPVVHETAFVHPTAVLIGDVIIGPGVYIGPLASLRGDFGRIIMKEGSNIQDTCVIHGTPEQDTVVEVDGHIGHGAVLHGCTIGKNVLVGMNAVVMDQADVGADSIIGAMAFVKKGMLIPERSLVAGAPAKIIKTLTDTEIDHKRLGTHMYQRLAQRSLATMEKVTPLRQVEPNRPRLTPDMIYPDYYRP</sequence>
<evidence type="ECO:0000313" key="2">
    <source>
        <dbReference type="Proteomes" id="UP001500227"/>
    </source>
</evidence>
<protein>
    <submittedName>
        <fullName evidence="1">Phenylacetic acid degradation protein PaaY</fullName>
    </submittedName>
</protein>
<dbReference type="CDD" id="cd04745">
    <property type="entry name" value="LbH_paaY_like"/>
    <property type="match status" value="1"/>
</dbReference>
<dbReference type="InterPro" id="IPR050484">
    <property type="entry name" value="Transf_Hexapept/Carb_Anhydrase"/>
</dbReference>
<reference evidence="2" key="1">
    <citation type="journal article" date="2019" name="Int. J. Syst. Evol. Microbiol.">
        <title>The Global Catalogue of Microorganisms (GCM) 10K type strain sequencing project: providing services to taxonomists for standard genome sequencing and annotation.</title>
        <authorList>
            <consortium name="The Broad Institute Genomics Platform"/>
            <consortium name="The Broad Institute Genome Sequencing Center for Infectious Disease"/>
            <person name="Wu L."/>
            <person name="Ma J."/>
        </authorList>
    </citation>
    <scope>NUCLEOTIDE SEQUENCE [LARGE SCALE GENOMIC DNA]</scope>
    <source>
        <strain evidence="2">JCM 18423</strain>
    </source>
</reference>